<feature type="chain" id="PRO_5004244050" evidence="2">
    <location>
        <begin position="22"/>
        <end position="318"/>
    </location>
</feature>
<feature type="non-terminal residue" evidence="3">
    <location>
        <position position="318"/>
    </location>
</feature>
<evidence type="ECO:0000313" key="3">
    <source>
        <dbReference type="EMBL" id="AAY44837.1"/>
    </source>
</evidence>
<feature type="region of interest" description="Disordered" evidence="1">
    <location>
        <begin position="237"/>
        <end position="318"/>
    </location>
</feature>
<proteinExistence type="predicted"/>
<keyword evidence="2" id="KW-0732">Signal</keyword>
<dbReference type="AlphaFoldDB" id="Q4TWG6"/>
<keyword evidence="3" id="KW-0477">Merozoite</keyword>
<evidence type="ECO:0000256" key="1">
    <source>
        <dbReference type="SAM" id="MobiDB-lite"/>
    </source>
</evidence>
<evidence type="ECO:0000256" key="2">
    <source>
        <dbReference type="SAM" id="SignalP"/>
    </source>
</evidence>
<reference evidence="3" key="1">
    <citation type="journal article" date="2005" name="Infect. Immun.">
        <title>Sequence variation and immunologic cross-reactivity among Babesia bovis merozoite surface antigen 1 proteins from vaccine strains and vaccine breakthrough isolates.</title>
        <authorList>
            <person name="LeRoith T."/>
            <person name="Brayton K.A."/>
            <person name="Molloy J.B."/>
            <person name="Bock R.E."/>
            <person name="Hines S.A."/>
            <person name="Lew A.E."/>
            <person name="McElwain T.F."/>
        </authorList>
    </citation>
    <scope>NUCLEOTIDE SEQUENCE</scope>
    <source>
        <strain evidence="3">G36</strain>
    </source>
</reference>
<accession>Q4TWG6</accession>
<feature type="compositionally biased region" description="Low complexity" evidence="1">
    <location>
        <begin position="276"/>
        <end position="292"/>
    </location>
</feature>
<gene>
    <name evidence="3" type="primary">msa1</name>
</gene>
<organism evidence="3">
    <name type="scientific">Babesia bovis</name>
    <dbReference type="NCBI Taxonomy" id="5865"/>
    <lineage>
        <taxon>Eukaryota</taxon>
        <taxon>Sar</taxon>
        <taxon>Alveolata</taxon>
        <taxon>Apicomplexa</taxon>
        <taxon>Aconoidasida</taxon>
        <taxon>Piroplasmida</taxon>
        <taxon>Babesiidae</taxon>
        <taxon>Babesia</taxon>
    </lineage>
</organism>
<name>Q4TWG6_BABBO</name>
<protein>
    <submittedName>
        <fullName evidence="3">Merozoite surface antigen 1</fullName>
    </submittedName>
</protein>
<sequence length="318" mass="34763">MANFVFFISALCCFSAVTSSAEEVPEQPAPSFVRVIDTSSPLPEGSLYDDMNKFYGAVESFDKGRLYGVIAANFKAVRMDDQKVENAFTYIYKVRDMIKKNPIIAPELFKETAKDSFSSSSDEVKFKAIFDSVVSMLQRISHMQAKLESLQYGPQMTQENRTKAEEYFKQHVHKTEGSVNVDNMATVCKGFLSDVSYFYKLAVYFDDFSKAKHEAGMGNFITPEETIVPPQELITAVESQEEPGRTENGDLRPQGGAGSGSGDGVSVVPQTPGKDQSTVQPAAPSPSQADQPTKPEGNLNGQNEPAKSSFSYGGLTVA</sequence>
<dbReference type="EMBL" id="DQ028745">
    <property type="protein sequence ID" value="AAY44837.1"/>
    <property type="molecule type" value="Genomic_DNA"/>
</dbReference>
<feature type="compositionally biased region" description="Polar residues" evidence="1">
    <location>
        <begin position="299"/>
        <end position="311"/>
    </location>
</feature>
<feature type="signal peptide" evidence="2">
    <location>
        <begin position="1"/>
        <end position="21"/>
    </location>
</feature>